<feature type="domain" description="DUF8212" evidence="2">
    <location>
        <begin position="225"/>
        <end position="253"/>
    </location>
</feature>
<evidence type="ECO:0000259" key="1">
    <source>
        <dbReference type="Pfam" id="PF06985"/>
    </source>
</evidence>
<dbReference type="PANTHER" id="PTHR10622">
    <property type="entry name" value="HET DOMAIN-CONTAINING PROTEIN"/>
    <property type="match status" value="1"/>
</dbReference>
<organism evidence="3 4">
    <name type="scientific">Periconia digitata</name>
    <dbReference type="NCBI Taxonomy" id="1303443"/>
    <lineage>
        <taxon>Eukaryota</taxon>
        <taxon>Fungi</taxon>
        <taxon>Dikarya</taxon>
        <taxon>Ascomycota</taxon>
        <taxon>Pezizomycotina</taxon>
        <taxon>Dothideomycetes</taxon>
        <taxon>Pleosporomycetidae</taxon>
        <taxon>Pleosporales</taxon>
        <taxon>Massarineae</taxon>
        <taxon>Periconiaceae</taxon>
        <taxon>Periconia</taxon>
    </lineage>
</organism>
<protein>
    <recommendedName>
        <fullName evidence="5">Heterokaryon incompatibility domain-containing protein</fullName>
    </recommendedName>
</protein>
<dbReference type="Pfam" id="PF06985">
    <property type="entry name" value="HET"/>
    <property type="match status" value="1"/>
</dbReference>
<dbReference type="InterPro" id="IPR058525">
    <property type="entry name" value="DUF8212"/>
</dbReference>
<reference evidence="3" key="1">
    <citation type="submission" date="2023-01" db="EMBL/GenBank/DDBJ databases">
        <authorList>
            <person name="Van Ghelder C."/>
            <person name="Rancurel C."/>
        </authorList>
    </citation>
    <scope>NUCLEOTIDE SEQUENCE</scope>
    <source>
        <strain evidence="3">CNCM I-4278</strain>
    </source>
</reference>
<accession>A0A9W4U0Z8</accession>
<dbReference type="PANTHER" id="PTHR10622:SF10">
    <property type="entry name" value="HET DOMAIN-CONTAINING PROTEIN"/>
    <property type="match status" value="1"/>
</dbReference>
<evidence type="ECO:0008006" key="5">
    <source>
        <dbReference type="Google" id="ProtNLM"/>
    </source>
</evidence>
<dbReference type="OrthoDB" id="674604at2759"/>
<dbReference type="AlphaFoldDB" id="A0A9W4U0Z8"/>
<dbReference type="EMBL" id="CAOQHR010000001">
    <property type="protein sequence ID" value="CAI6226296.1"/>
    <property type="molecule type" value="Genomic_DNA"/>
</dbReference>
<proteinExistence type="predicted"/>
<evidence type="ECO:0000259" key="2">
    <source>
        <dbReference type="Pfam" id="PF26640"/>
    </source>
</evidence>
<comment type="caution">
    <text evidence="3">The sequence shown here is derived from an EMBL/GenBank/DDBJ whole genome shotgun (WGS) entry which is preliminary data.</text>
</comment>
<dbReference type="Proteomes" id="UP001152607">
    <property type="component" value="Unassembled WGS sequence"/>
</dbReference>
<feature type="domain" description="Heterokaryon incompatibility" evidence="1">
    <location>
        <begin position="22"/>
        <end position="109"/>
    </location>
</feature>
<evidence type="ECO:0000313" key="4">
    <source>
        <dbReference type="Proteomes" id="UP001152607"/>
    </source>
</evidence>
<dbReference type="Pfam" id="PF26640">
    <property type="entry name" value="DUF8212"/>
    <property type="match status" value="1"/>
</dbReference>
<sequence>MRLLDSKTLRFEVFEDALIPRYAILSHTWGDGEVLLQEMEKNAATNKAGYHKILQGAALALKDGISHIWVDTCCIDKSSSAELSEAINSMYQWYQKAEVCYAYLSDVSGTTDNIFGASTLSEFEESRWFTRGWTLQELLAPNQLLFFDKNWQCIGSRSDLEEHVTRITSIDSAALGGKELCSFTVAQRMCWASNRTTTRVEDLAYCLLGIFDVNMPLLYGEGQKSFIRLQEEIMKSTEDQTLFAWKDPDLPPSFSTGLLARNPGCFVDSGSFSSPEVWRRSVPSELTSKGIYTNLFLISSGTADIYRACLSCTVNPLSNDSPAIHLRRISNLRTTFERENEYTRISAGRLDILGGTEKVEGKHEEVYVRKLDDVRLNRVQEYRNVNVFWISIGSCRVYPDSQWDPQSEIFWSQNTADGKAGVVYCRSLTTPFLIILGISPSRRPWCHTKTTTWTDPLGAWESYEPDGTECAESYLDLDDSNTSLRLGAERERFSVFVEMKKYMVYSTAVYRVKAMSRNGDTGESSRL</sequence>
<name>A0A9W4U0Z8_9PLEO</name>
<keyword evidence="4" id="KW-1185">Reference proteome</keyword>
<gene>
    <name evidence="3" type="ORF">PDIGIT_LOCUS37</name>
</gene>
<evidence type="ECO:0000313" key="3">
    <source>
        <dbReference type="EMBL" id="CAI6226296.1"/>
    </source>
</evidence>
<dbReference type="InterPro" id="IPR010730">
    <property type="entry name" value="HET"/>
</dbReference>